<evidence type="ECO:0000313" key="7">
    <source>
        <dbReference type="EMBL" id="PPK95004.1"/>
    </source>
</evidence>
<dbReference type="Pfam" id="PF17863">
    <property type="entry name" value="AAA_lid_2"/>
    <property type="match status" value="1"/>
</dbReference>
<dbReference type="CDD" id="cd00009">
    <property type="entry name" value="AAA"/>
    <property type="match status" value="1"/>
</dbReference>
<keyword evidence="1" id="KW-0547">Nucleotide-binding</keyword>
<accession>A0A2S6IL92</accession>
<evidence type="ECO:0000259" key="5">
    <source>
        <dbReference type="Pfam" id="PF07726"/>
    </source>
</evidence>
<dbReference type="PANTHER" id="PTHR42759">
    <property type="entry name" value="MOXR FAMILY PROTEIN"/>
    <property type="match status" value="1"/>
</dbReference>
<dbReference type="Pfam" id="PF07726">
    <property type="entry name" value="AAA_3"/>
    <property type="match status" value="1"/>
</dbReference>
<dbReference type="GO" id="GO:0016887">
    <property type="term" value="F:ATP hydrolysis activity"/>
    <property type="evidence" value="ECO:0007669"/>
    <property type="project" value="InterPro"/>
</dbReference>
<dbReference type="AlphaFoldDB" id="A0A2S6IL92"/>
<dbReference type="Gene3D" id="1.10.8.80">
    <property type="entry name" value="Magnesium chelatase subunit I, C-Terminal domain"/>
    <property type="match status" value="1"/>
</dbReference>
<evidence type="ECO:0000256" key="2">
    <source>
        <dbReference type="ARBA" id="ARBA00022840"/>
    </source>
</evidence>
<dbReference type="PIRSF" id="PIRSF002849">
    <property type="entry name" value="AAA_ATPase_chaperone_MoxR_prd"/>
    <property type="match status" value="1"/>
</dbReference>
<proteinExistence type="inferred from homology"/>
<protein>
    <submittedName>
        <fullName evidence="7">MoxR-like ATPase</fullName>
    </submittedName>
</protein>
<comment type="caution">
    <text evidence="7">The sequence shown here is derived from an EMBL/GenBank/DDBJ whole genome shotgun (WGS) entry which is preliminary data.</text>
</comment>
<dbReference type="InterPro" id="IPR011703">
    <property type="entry name" value="ATPase_AAA-3"/>
</dbReference>
<reference evidence="7 8" key="1">
    <citation type="submission" date="2018-02" db="EMBL/GenBank/DDBJ databases">
        <title>Genomic Encyclopedia of Archaeal and Bacterial Type Strains, Phase II (KMG-II): from individual species to whole genera.</title>
        <authorList>
            <person name="Goeker M."/>
        </authorList>
    </citation>
    <scope>NUCLEOTIDE SEQUENCE [LARGE SCALE GENOMIC DNA]</scope>
    <source>
        <strain evidence="7 8">DSM 16809</strain>
    </source>
</reference>
<keyword evidence="2" id="KW-0067">ATP-binding</keyword>
<dbReference type="RefSeq" id="WP_245890667.1">
    <property type="nucleotide sequence ID" value="NZ_MQVW01000024.1"/>
</dbReference>
<evidence type="ECO:0000259" key="6">
    <source>
        <dbReference type="Pfam" id="PF17863"/>
    </source>
</evidence>
<dbReference type="Gene3D" id="3.40.50.300">
    <property type="entry name" value="P-loop containing nucleotide triphosphate hydrolases"/>
    <property type="match status" value="1"/>
</dbReference>
<feature type="domain" description="ChlI/MoxR AAA lid" evidence="6">
    <location>
        <begin position="306"/>
        <end position="377"/>
    </location>
</feature>
<dbReference type="InterPro" id="IPR041628">
    <property type="entry name" value="ChlI/MoxR_AAA_lid"/>
</dbReference>
<dbReference type="FunFam" id="3.40.50.300:FF:000640">
    <property type="entry name" value="MoxR family ATPase"/>
    <property type="match status" value="1"/>
</dbReference>
<dbReference type="InterPro" id="IPR050764">
    <property type="entry name" value="CbbQ/NirQ/NorQ/GpvN"/>
</dbReference>
<dbReference type="SUPFAM" id="SSF52540">
    <property type="entry name" value="P-loop containing nucleoside triphosphate hydrolases"/>
    <property type="match status" value="1"/>
</dbReference>
<dbReference type="InterPro" id="IPR027417">
    <property type="entry name" value="P-loop_NTPase"/>
</dbReference>
<name>A0A2S6IL92_9FLAO</name>
<sequence>MEDTNNHSQIPQDNNPSQQPQQPAQEQYVHKGEEVNDGNAFAKAEQPPSIPDPQQPQVEDPATSLQFKNRLDLNHLSAAVYKIKTELRKVIVGQEEMIDLLIVSILANGHSLIEGVPGVAKTVTAKLLAKTMQVEFSRIQFTPDLMPSDILGTSVFSMKNNEFEFKPGPIFSNIILIDEINRAPAKTQAALFEAMAERQVTIDGKEYHLNAPFLVFATQNPVEQEGTYRLPEAQLDRFLFKINVGYPNLEEEIQILTDHHARKNVNAESSVNGILSASEIEKYQKTVKEIVIEDNLIKYIAKIILDTRNNPNLYLGASPRASIAIMNGSKAYAAIMGRDFVTPDDIKYIATAVMRHRIILTPEREMEGLTADRAVAQILENIEIPR</sequence>
<evidence type="ECO:0000256" key="4">
    <source>
        <dbReference type="SAM" id="MobiDB-lite"/>
    </source>
</evidence>
<feature type="region of interest" description="Disordered" evidence="4">
    <location>
        <begin position="1"/>
        <end position="61"/>
    </location>
</feature>
<evidence type="ECO:0000256" key="1">
    <source>
        <dbReference type="ARBA" id="ARBA00022741"/>
    </source>
</evidence>
<dbReference type="PANTHER" id="PTHR42759:SF1">
    <property type="entry name" value="MAGNESIUM-CHELATASE SUBUNIT CHLD"/>
    <property type="match status" value="1"/>
</dbReference>
<dbReference type="EMBL" id="PTJE01000003">
    <property type="protein sequence ID" value="PPK95004.1"/>
    <property type="molecule type" value="Genomic_DNA"/>
</dbReference>
<comment type="similarity">
    <text evidence="3">Belongs to the MoxR family.</text>
</comment>
<feature type="domain" description="ATPase AAA-3" evidence="5">
    <location>
        <begin position="110"/>
        <end position="240"/>
    </location>
</feature>
<gene>
    <name evidence="7" type="ORF">LY01_01757</name>
</gene>
<feature type="compositionally biased region" description="Low complexity" evidence="4">
    <location>
        <begin position="9"/>
        <end position="27"/>
    </location>
</feature>
<organism evidence="7 8">
    <name type="scientific">Nonlabens xylanidelens</name>
    <dbReference type="NCBI Taxonomy" id="191564"/>
    <lineage>
        <taxon>Bacteria</taxon>
        <taxon>Pseudomonadati</taxon>
        <taxon>Bacteroidota</taxon>
        <taxon>Flavobacteriia</taxon>
        <taxon>Flavobacteriales</taxon>
        <taxon>Flavobacteriaceae</taxon>
        <taxon>Nonlabens</taxon>
    </lineage>
</organism>
<evidence type="ECO:0000313" key="8">
    <source>
        <dbReference type="Proteomes" id="UP000239002"/>
    </source>
</evidence>
<keyword evidence="8" id="KW-1185">Reference proteome</keyword>
<evidence type="ECO:0000256" key="3">
    <source>
        <dbReference type="ARBA" id="ARBA00061607"/>
    </source>
</evidence>
<dbReference type="Proteomes" id="UP000239002">
    <property type="component" value="Unassembled WGS sequence"/>
</dbReference>
<dbReference type="GO" id="GO:0005524">
    <property type="term" value="F:ATP binding"/>
    <property type="evidence" value="ECO:0007669"/>
    <property type="project" value="UniProtKB-KW"/>
</dbReference>